<keyword evidence="4 10" id="KW-0812">Transmembrane</keyword>
<gene>
    <name evidence="11" type="ORF">RHGRI_000413</name>
</gene>
<accession>A0AAV6LJJ4</accession>
<evidence type="ECO:0000256" key="7">
    <source>
        <dbReference type="ARBA" id="ARBA00022989"/>
    </source>
</evidence>
<feature type="transmembrane region" description="Helical" evidence="10">
    <location>
        <begin position="275"/>
        <end position="304"/>
    </location>
</feature>
<dbReference type="EMBL" id="JACTNZ010000001">
    <property type="protein sequence ID" value="KAG5564204.1"/>
    <property type="molecule type" value="Genomic_DNA"/>
</dbReference>
<evidence type="ECO:0000256" key="3">
    <source>
        <dbReference type="ARBA" id="ARBA00005227"/>
    </source>
</evidence>
<dbReference type="Proteomes" id="UP000823749">
    <property type="component" value="Chromosome 1"/>
</dbReference>
<evidence type="ECO:0000256" key="2">
    <source>
        <dbReference type="ARBA" id="ARBA00004653"/>
    </source>
</evidence>
<sequence length="495" mass="56070">MGDRIVNSPYRFKMYMNETQIFQCKTKPLSSDEFEMLKKRIDDMYQVNLILDNLPAIRFTKKNGFVIRWTGYPVGVRVQDLYYVFNHLKLTVLVHKYEEPNVARVMGTGDAAEMIPTADPGSEVPGYMVVGFEVTPCSFQHKSGSLKDLEIMYDRYPSAIECDPSTVGMSIKEGGPIAFTYDVTFVESDIKWPSRWDAYLKMEGAKVHWFSILNSLMVITILAGFVLVIFLKTVWCESCDLTHYEEVDKEAQARMNEELSGWKLVVGDVFRSPTYPSLLCLMVGNGVQILGMAVVTILFAALGFMSPASRGTLLTIGGYFGAKAPHIEFPVPTNQIPREIPPQKYSSWLLVLGAGTLPFGTLFIELFFIMSIIWMGRVYYVFGFLFVVLILLVVVCALVSLVLTYMHFCVEDYKWWWKSFFASGSVAIYIFFYSVNYLIFDLKSLSGPVSATLYLGYSLFMVLAIMLATGTVGFLSSFWFVHYLFSSVKLEQQVG</sequence>
<feature type="transmembrane region" description="Helical" evidence="10">
    <location>
        <begin position="348"/>
        <end position="374"/>
    </location>
</feature>
<proteinExistence type="inferred from homology"/>
<keyword evidence="7 10" id="KW-1133">Transmembrane helix</keyword>
<dbReference type="PANTHER" id="PTHR10766">
    <property type="entry name" value="TRANSMEMBRANE 9 SUPERFAMILY PROTEIN"/>
    <property type="match status" value="1"/>
</dbReference>
<dbReference type="PANTHER" id="PTHR10766:SF55">
    <property type="entry name" value="TRANSMEMBRANE 9 SUPERFAMILY MEMBER 4"/>
    <property type="match status" value="1"/>
</dbReference>
<dbReference type="GO" id="GO:0010008">
    <property type="term" value="C:endosome membrane"/>
    <property type="evidence" value="ECO:0007669"/>
    <property type="project" value="UniProtKB-SubCell"/>
</dbReference>
<comment type="similarity">
    <text evidence="3 10">Belongs to the nonaspanin (TM9SF) (TC 9.A.2) family.</text>
</comment>
<name>A0AAV6LJJ4_9ERIC</name>
<keyword evidence="9 10" id="KW-0472">Membrane</keyword>
<evidence type="ECO:0000256" key="9">
    <source>
        <dbReference type="ARBA" id="ARBA00023136"/>
    </source>
</evidence>
<evidence type="ECO:0000256" key="5">
    <source>
        <dbReference type="ARBA" id="ARBA00022729"/>
    </source>
</evidence>
<evidence type="ECO:0000256" key="8">
    <source>
        <dbReference type="ARBA" id="ARBA00023034"/>
    </source>
</evidence>
<keyword evidence="12" id="KW-1185">Reference proteome</keyword>
<feature type="transmembrane region" description="Helical" evidence="10">
    <location>
        <begin position="209"/>
        <end position="231"/>
    </location>
</feature>
<dbReference type="AlphaFoldDB" id="A0AAV6LJJ4"/>
<evidence type="ECO:0000256" key="1">
    <source>
        <dbReference type="ARBA" id="ARBA00004337"/>
    </source>
</evidence>
<dbReference type="Pfam" id="PF02990">
    <property type="entry name" value="EMP70"/>
    <property type="match status" value="1"/>
</dbReference>
<comment type="subcellular location">
    <subcellularLocation>
        <location evidence="1">Endosome membrane</location>
        <topology evidence="1">Multi-pass membrane protein</topology>
    </subcellularLocation>
    <subcellularLocation>
        <location evidence="2">Golgi apparatus membrane</location>
        <topology evidence="2">Multi-pass membrane protein</topology>
    </subcellularLocation>
</comment>
<comment type="caution">
    <text evidence="11">The sequence shown here is derived from an EMBL/GenBank/DDBJ whole genome shotgun (WGS) entry which is preliminary data.</text>
</comment>
<keyword evidence="6" id="KW-0967">Endosome</keyword>
<comment type="caution">
    <text evidence="10">Lacks conserved residue(s) required for the propagation of feature annotation.</text>
</comment>
<evidence type="ECO:0000313" key="12">
    <source>
        <dbReference type="Proteomes" id="UP000823749"/>
    </source>
</evidence>
<dbReference type="GO" id="GO:0000139">
    <property type="term" value="C:Golgi membrane"/>
    <property type="evidence" value="ECO:0007669"/>
    <property type="project" value="UniProtKB-SubCell"/>
</dbReference>
<dbReference type="GO" id="GO:0072657">
    <property type="term" value="P:protein localization to membrane"/>
    <property type="evidence" value="ECO:0007669"/>
    <property type="project" value="TreeGrafter"/>
</dbReference>
<evidence type="ECO:0000313" key="11">
    <source>
        <dbReference type="EMBL" id="KAG5564204.1"/>
    </source>
</evidence>
<evidence type="ECO:0000256" key="10">
    <source>
        <dbReference type="RuleBase" id="RU363079"/>
    </source>
</evidence>
<keyword evidence="8" id="KW-0333">Golgi apparatus</keyword>
<feature type="transmembrane region" description="Helical" evidence="10">
    <location>
        <begin position="459"/>
        <end position="485"/>
    </location>
</feature>
<protein>
    <recommendedName>
        <fullName evidence="10">Transmembrane 9 superfamily member</fullName>
    </recommendedName>
</protein>
<dbReference type="InterPro" id="IPR004240">
    <property type="entry name" value="EMP70"/>
</dbReference>
<evidence type="ECO:0000256" key="4">
    <source>
        <dbReference type="ARBA" id="ARBA00022692"/>
    </source>
</evidence>
<feature type="transmembrane region" description="Helical" evidence="10">
    <location>
        <begin position="415"/>
        <end position="439"/>
    </location>
</feature>
<evidence type="ECO:0000256" key="6">
    <source>
        <dbReference type="ARBA" id="ARBA00022753"/>
    </source>
</evidence>
<organism evidence="11 12">
    <name type="scientific">Rhododendron griersonianum</name>
    <dbReference type="NCBI Taxonomy" id="479676"/>
    <lineage>
        <taxon>Eukaryota</taxon>
        <taxon>Viridiplantae</taxon>
        <taxon>Streptophyta</taxon>
        <taxon>Embryophyta</taxon>
        <taxon>Tracheophyta</taxon>
        <taxon>Spermatophyta</taxon>
        <taxon>Magnoliopsida</taxon>
        <taxon>eudicotyledons</taxon>
        <taxon>Gunneridae</taxon>
        <taxon>Pentapetalae</taxon>
        <taxon>asterids</taxon>
        <taxon>Ericales</taxon>
        <taxon>Ericaceae</taxon>
        <taxon>Ericoideae</taxon>
        <taxon>Rhodoreae</taxon>
        <taxon>Rhododendron</taxon>
    </lineage>
</organism>
<keyword evidence="5" id="KW-0732">Signal</keyword>
<feature type="transmembrane region" description="Helical" evidence="10">
    <location>
        <begin position="380"/>
        <end position="403"/>
    </location>
</feature>
<reference evidence="11" key="1">
    <citation type="submission" date="2020-08" db="EMBL/GenBank/DDBJ databases">
        <title>Plant Genome Project.</title>
        <authorList>
            <person name="Zhang R.-G."/>
        </authorList>
    </citation>
    <scope>NUCLEOTIDE SEQUENCE</scope>
    <source>
        <strain evidence="11">WSP0</strain>
        <tissue evidence="11">Leaf</tissue>
    </source>
</reference>